<dbReference type="AlphaFoldDB" id="A0A391NV58"/>
<keyword evidence="3" id="KW-1185">Reference proteome</keyword>
<feature type="region of interest" description="Disordered" evidence="1">
    <location>
        <begin position="1"/>
        <end position="81"/>
    </location>
</feature>
<evidence type="ECO:0000256" key="1">
    <source>
        <dbReference type="SAM" id="MobiDB-lite"/>
    </source>
</evidence>
<feature type="compositionally biased region" description="Basic and acidic residues" evidence="1">
    <location>
        <begin position="1"/>
        <end position="21"/>
    </location>
</feature>
<evidence type="ECO:0000313" key="2">
    <source>
        <dbReference type="EMBL" id="GCA63078.1"/>
    </source>
</evidence>
<organism evidence="2 3">
    <name type="scientific">Kipferlia bialata</name>
    <dbReference type="NCBI Taxonomy" id="797122"/>
    <lineage>
        <taxon>Eukaryota</taxon>
        <taxon>Metamonada</taxon>
        <taxon>Carpediemonas-like organisms</taxon>
        <taxon>Kipferlia</taxon>
    </lineage>
</organism>
<sequence length="103" mass="10975">MDKEGERDAFFSLRPKVENRAKTSAKVKGGKAVSHPSSTHASSTSSAQSPSDSVSVSVSSVTQEEREKEGERETKGGDASLQAELDAYLSNPVFMQMVLAGLK</sequence>
<proteinExistence type="predicted"/>
<evidence type="ECO:0000313" key="3">
    <source>
        <dbReference type="Proteomes" id="UP000265618"/>
    </source>
</evidence>
<protein>
    <submittedName>
        <fullName evidence="2">Uncharacterized protein</fullName>
    </submittedName>
</protein>
<accession>A0A391NV58</accession>
<name>A0A391NV58_9EUKA</name>
<dbReference type="Proteomes" id="UP000265618">
    <property type="component" value="Unassembled WGS sequence"/>
</dbReference>
<feature type="compositionally biased region" description="Basic and acidic residues" evidence="1">
    <location>
        <begin position="63"/>
        <end position="76"/>
    </location>
</feature>
<gene>
    <name evidence="2" type="ORF">KIPB_007716</name>
</gene>
<reference evidence="2 3" key="1">
    <citation type="journal article" date="2018" name="PLoS ONE">
        <title>The draft genome of Kipferlia bialata reveals reductive genome evolution in fornicate parasites.</title>
        <authorList>
            <person name="Tanifuji G."/>
            <person name="Takabayashi S."/>
            <person name="Kume K."/>
            <person name="Takagi M."/>
            <person name="Nakayama T."/>
            <person name="Kamikawa R."/>
            <person name="Inagaki Y."/>
            <person name="Hashimoto T."/>
        </authorList>
    </citation>
    <scope>NUCLEOTIDE SEQUENCE [LARGE SCALE GENOMIC DNA]</scope>
    <source>
        <strain evidence="2">NY0173</strain>
    </source>
</reference>
<dbReference type="EMBL" id="BDIP01002228">
    <property type="protein sequence ID" value="GCA63078.1"/>
    <property type="molecule type" value="Genomic_DNA"/>
</dbReference>
<feature type="compositionally biased region" description="Low complexity" evidence="1">
    <location>
        <begin position="33"/>
        <end position="62"/>
    </location>
</feature>
<comment type="caution">
    <text evidence="2">The sequence shown here is derived from an EMBL/GenBank/DDBJ whole genome shotgun (WGS) entry which is preliminary data.</text>
</comment>